<protein>
    <submittedName>
        <fullName evidence="1">Uncharacterized protein</fullName>
    </submittedName>
</protein>
<reference evidence="1" key="1">
    <citation type="submission" date="2022-10" db="EMBL/GenBank/DDBJ databases">
        <title>Genome Sequence of Xylaria curta.</title>
        <authorList>
            <person name="Buettner E."/>
        </authorList>
    </citation>
    <scope>NUCLEOTIDE SEQUENCE</scope>
    <source>
        <strain evidence="1">Babe10</strain>
    </source>
</reference>
<keyword evidence="2" id="KW-1185">Reference proteome</keyword>
<accession>A0ACC1PAH9</accession>
<proteinExistence type="predicted"/>
<sequence>MAFNLMVESFKLPFFHYVYVLALVPLIFAYVALTQPRLYNGFPAVAIDDKGIFKLSRAKDYFASNSKLILEKGREQVTTEKALDESIFPEPKTYRGRRFLGMRELPGQENKWQFVTTSPEHLSFGHGVHACPGRFFASNEIKVILCHMLLKYDWKLPAGGLKEDRSFGQESVADPTAVVLFKERNDTLLKQLQTEKQS</sequence>
<name>A0ACC1PAH9_9PEZI</name>
<gene>
    <name evidence="1" type="ORF">NUW58_g4093</name>
</gene>
<comment type="caution">
    <text evidence="1">The sequence shown here is derived from an EMBL/GenBank/DDBJ whole genome shotgun (WGS) entry which is preliminary data.</text>
</comment>
<evidence type="ECO:0000313" key="2">
    <source>
        <dbReference type="Proteomes" id="UP001143856"/>
    </source>
</evidence>
<dbReference type="Proteomes" id="UP001143856">
    <property type="component" value="Unassembled WGS sequence"/>
</dbReference>
<evidence type="ECO:0000313" key="1">
    <source>
        <dbReference type="EMBL" id="KAJ2988218.1"/>
    </source>
</evidence>
<organism evidence="1 2">
    <name type="scientific">Xylaria curta</name>
    <dbReference type="NCBI Taxonomy" id="42375"/>
    <lineage>
        <taxon>Eukaryota</taxon>
        <taxon>Fungi</taxon>
        <taxon>Dikarya</taxon>
        <taxon>Ascomycota</taxon>
        <taxon>Pezizomycotina</taxon>
        <taxon>Sordariomycetes</taxon>
        <taxon>Xylariomycetidae</taxon>
        <taxon>Xylariales</taxon>
        <taxon>Xylariaceae</taxon>
        <taxon>Xylaria</taxon>
    </lineage>
</organism>
<dbReference type="EMBL" id="JAPDGR010000678">
    <property type="protein sequence ID" value="KAJ2988218.1"/>
    <property type="molecule type" value="Genomic_DNA"/>
</dbReference>